<feature type="coiled-coil region" evidence="2">
    <location>
        <begin position="170"/>
        <end position="197"/>
    </location>
</feature>
<dbReference type="InterPro" id="IPR010095">
    <property type="entry name" value="Cas12f1-like_TNB"/>
</dbReference>
<protein>
    <submittedName>
        <fullName evidence="3">Transposase</fullName>
    </submittedName>
</protein>
<comment type="caution">
    <text evidence="3">The sequence shown here is derived from an EMBL/GenBank/DDBJ whole genome shotgun (WGS) entry which is preliminary data.</text>
</comment>
<proteinExistence type="predicted"/>
<dbReference type="AlphaFoldDB" id="A0A3S0I684"/>
<sequence>MRKTYFSTRVYKNELPEKYNDSISHTLLLFSRSKHFAFQTQVLEKRSNESRREKSLHLTVKERFQLNDHYAGSAVQEANALIKSQNELKKMYIQNKEVQLDSVKKKIKSTKRHLTTLLKIKQSFVNGNPKFIQTSRGQQFGHFFVVKFKFRSDIYYHAYQFEHDYLDVQIVHFKNRLGRLKFRLDRLQKELESLKHNTKSVVFGTKKLFKAQHTKENYQNDHQEWRKDWEQARYHQMTISGRKDAKVGNFVFCYIPKTRELHFTTPDGTKIKIENLVFPYGQEQVDHAIETQMSCKNKKKYGKPIAWSVEDHGDYYIFKCIVDVPENPHKNFSRADGLLGLDLNVDHVAWSNINTKGQLIKSGVFSFDLDGKTSDQITKIIENKAVVIVDLAMKLNKPIALEKLNTTQSKVSHPYGNRKANKAMSQFAYNKMISAIKNRAEKMGVAVFDVNPAYTSQIGKIKYMKRLGISIHQAASYVIARRAMGFKETLPPVLHSLLPEKIAGLHHWAQWKWVSSCLSDVRKHAFYRIELFACDKIDSMNQLFPQGALSDLEVKGLSKVKSRKTIA</sequence>
<evidence type="ECO:0000256" key="1">
    <source>
        <dbReference type="ARBA" id="ARBA00023125"/>
    </source>
</evidence>
<dbReference type="EMBL" id="RXNT01000015">
    <property type="protein sequence ID" value="RTR28425.1"/>
    <property type="molecule type" value="Genomic_DNA"/>
</dbReference>
<evidence type="ECO:0000256" key="2">
    <source>
        <dbReference type="SAM" id="Coils"/>
    </source>
</evidence>
<dbReference type="OrthoDB" id="7375452at2"/>
<accession>A0A3S0I684</accession>
<dbReference type="RefSeq" id="WP_126409984.1">
    <property type="nucleotide sequence ID" value="NZ_RXNT01000015.1"/>
</dbReference>
<keyword evidence="2" id="KW-0175">Coiled coil</keyword>
<gene>
    <name evidence="3" type="ORF">EKG37_16880</name>
</gene>
<keyword evidence="1" id="KW-0238">DNA-binding</keyword>
<dbReference type="Proteomes" id="UP000271374">
    <property type="component" value="Unassembled WGS sequence"/>
</dbReference>
<dbReference type="GO" id="GO:0003677">
    <property type="term" value="F:DNA binding"/>
    <property type="evidence" value="ECO:0007669"/>
    <property type="project" value="UniProtKB-KW"/>
</dbReference>
<name>A0A3S0I684_9BACI</name>
<reference evidence="3 4" key="1">
    <citation type="submission" date="2018-12" db="EMBL/GenBank/DDBJ databases">
        <title>Bacillus yapensis draft genome sequence.</title>
        <authorList>
            <person name="Yu L."/>
            <person name="Xu X."/>
            <person name="Tang X."/>
        </authorList>
    </citation>
    <scope>NUCLEOTIDE SEQUENCE [LARGE SCALE GENOMIC DNA]</scope>
    <source>
        <strain evidence="3 4">XXST-01</strain>
    </source>
</reference>
<evidence type="ECO:0000313" key="3">
    <source>
        <dbReference type="EMBL" id="RTR28425.1"/>
    </source>
</evidence>
<keyword evidence="4" id="KW-1185">Reference proteome</keyword>
<evidence type="ECO:0000313" key="4">
    <source>
        <dbReference type="Proteomes" id="UP000271374"/>
    </source>
</evidence>
<organism evidence="3 4">
    <name type="scientific">Bacillus yapensis</name>
    <dbReference type="NCBI Taxonomy" id="2492960"/>
    <lineage>
        <taxon>Bacteria</taxon>
        <taxon>Bacillati</taxon>
        <taxon>Bacillota</taxon>
        <taxon>Bacilli</taxon>
        <taxon>Bacillales</taxon>
        <taxon>Bacillaceae</taxon>
        <taxon>Bacillus</taxon>
    </lineage>
</organism>
<dbReference type="NCBIfam" id="TIGR01766">
    <property type="entry name" value="IS200/IS605 family accessory protein TnpB-like domain"/>
    <property type="match status" value="1"/>
</dbReference>